<evidence type="ECO:0000256" key="1">
    <source>
        <dbReference type="SAM" id="MobiDB-lite"/>
    </source>
</evidence>
<dbReference type="EMBL" id="KV017485">
    <property type="protein sequence ID" value="KZV18247.1"/>
    <property type="molecule type" value="Genomic_DNA"/>
</dbReference>
<gene>
    <name evidence="2" type="ORF">F511_23332</name>
</gene>
<accession>A0A2Z7AB52</accession>
<feature type="region of interest" description="Disordered" evidence="1">
    <location>
        <begin position="33"/>
        <end position="101"/>
    </location>
</feature>
<feature type="compositionally biased region" description="Low complexity" evidence="1">
    <location>
        <begin position="89"/>
        <end position="101"/>
    </location>
</feature>
<dbReference type="AlphaFoldDB" id="A0A2Z7AB52"/>
<feature type="region of interest" description="Disordered" evidence="1">
    <location>
        <begin position="318"/>
        <end position="353"/>
    </location>
</feature>
<proteinExistence type="predicted"/>
<organism evidence="2 3">
    <name type="scientific">Dorcoceras hygrometricum</name>
    <dbReference type="NCBI Taxonomy" id="472368"/>
    <lineage>
        <taxon>Eukaryota</taxon>
        <taxon>Viridiplantae</taxon>
        <taxon>Streptophyta</taxon>
        <taxon>Embryophyta</taxon>
        <taxon>Tracheophyta</taxon>
        <taxon>Spermatophyta</taxon>
        <taxon>Magnoliopsida</taxon>
        <taxon>eudicotyledons</taxon>
        <taxon>Gunneridae</taxon>
        <taxon>Pentapetalae</taxon>
        <taxon>asterids</taxon>
        <taxon>lamiids</taxon>
        <taxon>Lamiales</taxon>
        <taxon>Gesneriaceae</taxon>
        <taxon>Didymocarpoideae</taxon>
        <taxon>Trichosporeae</taxon>
        <taxon>Loxocarpinae</taxon>
        <taxon>Dorcoceras</taxon>
    </lineage>
</organism>
<keyword evidence="3" id="KW-1185">Reference proteome</keyword>
<evidence type="ECO:0000313" key="3">
    <source>
        <dbReference type="Proteomes" id="UP000250235"/>
    </source>
</evidence>
<protein>
    <submittedName>
        <fullName evidence="2">Uncharacterized protein</fullName>
    </submittedName>
</protein>
<evidence type="ECO:0000313" key="2">
    <source>
        <dbReference type="EMBL" id="KZV18247.1"/>
    </source>
</evidence>
<feature type="compositionally biased region" description="Basic and acidic residues" evidence="1">
    <location>
        <begin position="46"/>
        <end position="63"/>
    </location>
</feature>
<sequence length="410" mass="45480">MHEGCQRIGHLGQRVSWQYPGEPLYHAQPISQWKSSVRDIQTQKTQKQEKKYEVKPQYEEPSKHSKSCNIGSHHFDDSVGLFGHDTSVGQSQRGSQSGHQSINLAQDIQTGHGRTHGLRKQISPGSKFMAEGFKELKYRSAQQQKNARSDFSRNLRTPAASRFLSNADSGSKIGATLNTRIKRRLITPKHISLKQTTVAAVNSTMLTNTWHPLTPTHLRYQISSSHETSKLRNDGVALLAPNATIRSLSPWQISHSTRLHQNDSVTLNFAATHIAVDTTPIRSTTRTETHSSGCTRITDEFCTNGFSSSSWPETNFRRQRGAAHGGGGGVREERRGRLASRKSHFPKSSSRAQHIELSIRATSWRSNSDIASVNSIGYPRMSASGESSTMMHRLLHASGSHPIPTPGDPK</sequence>
<name>A0A2Z7AB52_9LAMI</name>
<dbReference type="Proteomes" id="UP000250235">
    <property type="component" value="Unassembled WGS sequence"/>
</dbReference>
<reference evidence="2 3" key="1">
    <citation type="journal article" date="2015" name="Proc. Natl. Acad. Sci. U.S.A.">
        <title>The resurrection genome of Boea hygrometrica: A blueprint for survival of dehydration.</title>
        <authorList>
            <person name="Xiao L."/>
            <person name="Yang G."/>
            <person name="Zhang L."/>
            <person name="Yang X."/>
            <person name="Zhao S."/>
            <person name="Ji Z."/>
            <person name="Zhou Q."/>
            <person name="Hu M."/>
            <person name="Wang Y."/>
            <person name="Chen M."/>
            <person name="Xu Y."/>
            <person name="Jin H."/>
            <person name="Xiao X."/>
            <person name="Hu G."/>
            <person name="Bao F."/>
            <person name="Hu Y."/>
            <person name="Wan P."/>
            <person name="Li L."/>
            <person name="Deng X."/>
            <person name="Kuang T."/>
            <person name="Xiang C."/>
            <person name="Zhu J.K."/>
            <person name="Oliver M.J."/>
            <person name="He Y."/>
        </authorList>
    </citation>
    <scope>NUCLEOTIDE SEQUENCE [LARGE SCALE GENOMIC DNA]</scope>
    <source>
        <strain evidence="3">cv. XS01</strain>
    </source>
</reference>